<keyword evidence="7 8" id="KW-0472">Membrane</keyword>
<evidence type="ECO:0000256" key="2">
    <source>
        <dbReference type="ARBA" id="ARBA00022475"/>
    </source>
</evidence>
<keyword evidence="3" id="KW-0328">Glycosyltransferase</keyword>
<feature type="transmembrane region" description="Helical" evidence="8">
    <location>
        <begin position="83"/>
        <end position="101"/>
    </location>
</feature>
<keyword evidence="6 8" id="KW-1133">Transmembrane helix</keyword>
<dbReference type="GO" id="GO:0016763">
    <property type="term" value="F:pentosyltransferase activity"/>
    <property type="evidence" value="ECO:0007669"/>
    <property type="project" value="TreeGrafter"/>
</dbReference>
<feature type="transmembrane region" description="Helical" evidence="8">
    <location>
        <begin position="328"/>
        <end position="351"/>
    </location>
</feature>
<feature type="transmembrane region" description="Helical" evidence="8">
    <location>
        <begin position="205"/>
        <end position="237"/>
    </location>
</feature>
<sequence length="524" mass="57340">MSSIAQAGVSAPSRTWDRLGIIAWSIVAIVSAMRAVAAWNVPLIGDEGYYWEWSRHLALGYADHPPGVAYTIAAFSWLGQNPFAVRIGFIICGVVATVFAAKTAARLSGGDARAGAVTALALTLTPLASVAFGSASPDGPYLAAWAATLYCAVRAFASRARRDYAWLGVALGAVLLTRAFALALAFGIVMYALAPERRRFWRDGLWISFVIALVLCAPFLIWNATHDWATFAFALVSRHEQEWKWDRPFSLHLVEAAAYSPGLWIGALLSIFYARNAFLNWTAVPLIAGLTLLAVHERVEIHWMFGAYLSLCVALGLLYVRLPGRARVVWTTIATVPACIIFPTIFIAAVWPGFVYEQFVHTGSTLRNTGAFEIFTVPSLAEDVRNMMQANDAVVVTDGYGLSSTLDFYGGVPPVVIGYNAQGQESKRWYDAGMQPARILFVDKEALAPRPGHPEDKGRPDFVRQLNLACTRVVPGPTLGYAFHDSSGHVVPVRPYFTTWCEAPRPNALHILQWDPRYFTPAAG</sequence>
<evidence type="ECO:0000256" key="4">
    <source>
        <dbReference type="ARBA" id="ARBA00022679"/>
    </source>
</evidence>
<evidence type="ECO:0000313" key="10">
    <source>
        <dbReference type="EMBL" id="QOL00300.1"/>
    </source>
</evidence>
<keyword evidence="4" id="KW-0808">Transferase</keyword>
<evidence type="ECO:0000259" key="9">
    <source>
        <dbReference type="Pfam" id="PF13231"/>
    </source>
</evidence>
<dbReference type="InterPro" id="IPR050297">
    <property type="entry name" value="LipidA_mod_glycosyltrf_83"/>
</dbReference>
<evidence type="ECO:0000256" key="8">
    <source>
        <dbReference type="SAM" id="Phobius"/>
    </source>
</evidence>
<feature type="transmembrane region" description="Helical" evidence="8">
    <location>
        <begin position="164"/>
        <end position="193"/>
    </location>
</feature>
<dbReference type="PANTHER" id="PTHR33908">
    <property type="entry name" value="MANNOSYLTRANSFERASE YKCB-RELATED"/>
    <property type="match status" value="1"/>
</dbReference>
<comment type="subcellular location">
    <subcellularLocation>
        <location evidence="1">Cell membrane</location>
        <topology evidence="1">Multi-pass membrane protein</topology>
    </subcellularLocation>
</comment>
<protein>
    <recommendedName>
        <fullName evidence="9">Glycosyltransferase RgtA/B/C/D-like domain-containing protein</fullName>
    </recommendedName>
</protein>
<dbReference type="Pfam" id="PF13231">
    <property type="entry name" value="PMT_2"/>
    <property type="match status" value="1"/>
</dbReference>
<dbReference type="GO" id="GO:0008610">
    <property type="term" value="P:lipid biosynthetic process"/>
    <property type="evidence" value="ECO:0007669"/>
    <property type="project" value="UniProtKB-ARBA"/>
</dbReference>
<feature type="transmembrane region" description="Helical" evidence="8">
    <location>
        <begin position="21"/>
        <end position="41"/>
    </location>
</feature>
<dbReference type="EMBL" id="MW000466">
    <property type="protein sequence ID" value="QOL00300.1"/>
    <property type="molecule type" value="Genomic_DNA"/>
</dbReference>
<proteinExistence type="predicted"/>
<evidence type="ECO:0000256" key="7">
    <source>
        <dbReference type="ARBA" id="ARBA00023136"/>
    </source>
</evidence>
<evidence type="ECO:0000256" key="6">
    <source>
        <dbReference type="ARBA" id="ARBA00022989"/>
    </source>
</evidence>
<feature type="transmembrane region" description="Helical" evidence="8">
    <location>
        <begin position="303"/>
        <end position="322"/>
    </location>
</feature>
<evidence type="ECO:0000256" key="1">
    <source>
        <dbReference type="ARBA" id="ARBA00004651"/>
    </source>
</evidence>
<name>A0A7L9QBT7_9ZZZZ</name>
<dbReference type="GO" id="GO:0005886">
    <property type="term" value="C:plasma membrane"/>
    <property type="evidence" value="ECO:0007669"/>
    <property type="project" value="UniProtKB-SubCell"/>
</dbReference>
<feature type="domain" description="Glycosyltransferase RgtA/B/C/D-like" evidence="9">
    <location>
        <begin position="63"/>
        <end position="222"/>
    </location>
</feature>
<evidence type="ECO:0000256" key="5">
    <source>
        <dbReference type="ARBA" id="ARBA00022692"/>
    </source>
</evidence>
<accession>A0A7L9QBT7</accession>
<feature type="transmembrane region" description="Helical" evidence="8">
    <location>
        <begin position="278"/>
        <end position="296"/>
    </location>
</feature>
<organism evidence="10">
    <name type="scientific">uncultured organism</name>
    <dbReference type="NCBI Taxonomy" id="155900"/>
    <lineage>
        <taxon>unclassified sequences</taxon>
        <taxon>environmental samples</taxon>
    </lineage>
</organism>
<feature type="transmembrane region" description="Helical" evidence="8">
    <location>
        <begin position="113"/>
        <end position="133"/>
    </location>
</feature>
<reference evidence="10" key="1">
    <citation type="submission" date="2020-09" db="EMBL/GenBank/DDBJ databases">
        <title>A new high-throughput screening method to detect antimicrobial volatiles from metagenomic clone libraries.</title>
        <authorList>
            <person name="Stocker F."/>
            <person name="Obermeier M."/>
            <person name="Resch K."/>
            <person name="Berg G."/>
            <person name="Mueller Bogota C.A."/>
        </authorList>
    </citation>
    <scope>NUCLEOTIDE SEQUENCE</scope>
</reference>
<evidence type="ECO:0000256" key="3">
    <source>
        <dbReference type="ARBA" id="ARBA00022676"/>
    </source>
</evidence>
<keyword evidence="2" id="KW-1003">Cell membrane</keyword>
<dbReference type="AlphaFoldDB" id="A0A7L9QBT7"/>
<keyword evidence="5 8" id="KW-0812">Transmembrane</keyword>
<dbReference type="InterPro" id="IPR038731">
    <property type="entry name" value="RgtA/B/C-like"/>
</dbReference>
<dbReference type="PANTHER" id="PTHR33908:SF11">
    <property type="entry name" value="MEMBRANE PROTEIN"/>
    <property type="match status" value="1"/>
</dbReference>
<feature type="transmembrane region" description="Helical" evidence="8">
    <location>
        <begin position="249"/>
        <end position="272"/>
    </location>
</feature>